<feature type="transmembrane region" description="Helical" evidence="1">
    <location>
        <begin position="263"/>
        <end position="280"/>
    </location>
</feature>
<dbReference type="Pfam" id="PF01757">
    <property type="entry name" value="Acyl_transf_3"/>
    <property type="match status" value="1"/>
</dbReference>
<feature type="transmembrane region" description="Helical" evidence="1">
    <location>
        <begin position="92"/>
        <end position="117"/>
    </location>
</feature>
<reference evidence="3 4" key="1">
    <citation type="submission" date="2019-10" db="EMBL/GenBank/DDBJ databases">
        <title>Two novel species isolated from a subtropical stream in China.</title>
        <authorList>
            <person name="Lu H."/>
        </authorList>
    </citation>
    <scope>NUCLEOTIDE SEQUENCE [LARGE SCALE GENOMIC DNA]</scope>
    <source>
        <strain evidence="3 4">FT29W</strain>
    </source>
</reference>
<dbReference type="EMBL" id="WHUG01000010">
    <property type="protein sequence ID" value="MQA40938.1"/>
    <property type="molecule type" value="Genomic_DNA"/>
</dbReference>
<feature type="transmembrane region" description="Helical" evidence="1">
    <location>
        <begin position="233"/>
        <end position="251"/>
    </location>
</feature>
<gene>
    <name evidence="3" type="ORF">GEV02_22625</name>
</gene>
<dbReference type="RefSeq" id="WP_152840215.1">
    <property type="nucleotide sequence ID" value="NZ_WHUG01000010.1"/>
</dbReference>
<feature type="domain" description="Acyltransferase 3" evidence="2">
    <location>
        <begin position="5"/>
        <end position="277"/>
    </location>
</feature>
<keyword evidence="1" id="KW-0472">Membrane</keyword>
<protein>
    <submittedName>
        <fullName evidence="3">Acyltransferase family protein</fullName>
    </submittedName>
</protein>
<feature type="transmembrane region" description="Helical" evidence="1">
    <location>
        <begin position="191"/>
        <end position="221"/>
    </location>
</feature>
<comment type="caution">
    <text evidence="3">The sequence shown here is derived from an EMBL/GenBank/DDBJ whole genome shotgun (WGS) entry which is preliminary data.</text>
</comment>
<proteinExistence type="predicted"/>
<keyword evidence="3" id="KW-0012">Acyltransferase</keyword>
<evidence type="ECO:0000259" key="2">
    <source>
        <dbReference type="Pfam" id="PF01757"/>
    </source>
</evidence>
<keyword evidence="1" id="KW-0812">Transmembrane</keyword>
<sequence>MKRRQEIELLRVLSAFGIVWYHTATVGRDIAYSGLIAFLIISMYFSARAGGSSKTMLERARTLLVPWGIWFLFYGFLNLLNHRPYLQLDHGIVAGLLAGTSIHLWYLPFIFLVIIFFDRVKEHINEQTLSYVCIFLAAAILVLHRFWRDQSLAFNYPYAQYAHALDGVLIGVFFANCSALPRALRAAFISIVLAAIFIFALPVPGVGIPYLIGIAVAAVTLLPKWELDFDFDINWISECTLGIYLSHIFWLKAIKKMADINDLVLPFLVFAVSALTVWAFKKTAPNLAKYAV</sequence>
<evidence type="ECO:0000256" key="1">
    <source>
        <dbReference type="SAM" id="Phobius"/>
    </source>
</evidence>
<feature type="transmembrane region" description="Helical" evidence="1">
    <location>
        <begin position="7"/>
        <end position="24"/>
    </location>
</feature>
<evidence type="ECO:0000313" key="4">
    <source>
        <dbReference type="Proteomes" id="UP000440498"/>
    </source>
</evidence>
<dbReference type="InterPro" id="IPR002656">
    <property type="entry name" value="Acyl_transf_3_dom"/>
</dbReference>
<feature type="transmembrane region" description="Helical" evidence="1">
    <location>
        <begin position="159"/>
        <end position="179"/>
    </location>
</feature>
<feature type="transmembrane region" description="Helical" evidence="1">
    <location>
        <begin position="63"/>
        <end position="80"/>
    </location>
</feature>
<accession>A0A6A7N7Q8</accession>
<feature type="transmembrane region" description="Helical" evidence="1">
    <location>
        <begin position="30"/>
        <end position="51"/>
    </location>
</feature>
<organism evidence="3 4">
    <name type="scientific">Rugamonas aquatica</name>
    <dbReference type="NCBI Taxonomy" id="2743357"/>
    <lineage>
        <taxon>Bacteria</taxon>
        <taxon>Pseudomonadati</taxon>
        <taxon>Pseudomonadota</taxon>
        <taxon>Betaproteobacteria</taxon>
        <taxon>Burkholderiales</taxon>
        <taxon>Oxalobacteraceae</taxon>
        <taxon>Telluria group</taxon>
        <taxon>Rugamonas</taxon>
    </lineage>
</organism>
<dbReference type="GO" id="GO:0016747">
    <property type="term" value="F:acyltransferase activity, transferring groups other than amino-acyl groups"/>
    <property type="evidence" value="ECO:0007669"/>
    <property type="project" value="InterPro"/>
</dbReference>
<keyword evidence="3" id="KW-0808">Transferase</keyword>
<evidence type="ECO:0000313" key="3">
    <source>
        <dbReference type="EMBL" id="MQA40938.1"/>
    </source>
</evidence>
<name>A0A6A7N7Q8_9BURK</name>
<dbReference type="AlphaFoldDB" id="A0A6A7N7Q8"/>
<feature type="transmembrane region" description="Helical" evidence="1">
    <location>
        <begin position="129"/>
        <end position="147"/>
    </location>
</feature>
<dbReference type="Proteomes" id="UP000440498">
    <property type="component" value="Unassembled WGS sequence"/>
</dbReference>
<keyword evidence="1" id="KW-1133">Transmembrane helix</keyword>
<keyword evidence="4" id="KW-1185">Reference proteome</keyword>